<sequence length="155" mass="16002">MCTQWDSVQASIPVAPTTIVPSSADSKHKRAAKYADALGQHTLYSMTTLALGDDYSEPQATDAAYSTPCNEELAGGWSAATGAEEVAAARQGIREERMRPGGGDMVSGGGPAAGGAAQRRGPTVDGAARRGDPRWRCGGPAGRRMRSAAVAQKVL</sequence>
<reference evidence="2" key="3">
    <citation type="submission" date="2015-04" db="UniProtKB">
        <authorList>
            <consortium name="EnsemblPlants"/>
        </authorList>
    </citation>
    <scope>IDENTIFICATION</scope>
</reference>
<dbReference type="EnsemblPlants" id="LPERR06G12570.1">
    <property type="protein sequence ID" value="LPERR06G12570.1"/>
    <property type="gene ID" value="LPERR06G12570"/>
</dbReference>
<reference evidence="3" key="2">
    <citation type="submission" date="2013-12" db="EMBL/GenBank/DDBJ databases">
        <authorList>
            <person name="Yu Y."/>
            <person name="Lee S."/>
            <person name="de Baynast K."/>
            <person name="Wissotski M."/>
            <person name="Liu L."/>
            <person name="Talag J."/>
            <person name="Goicoechea J."/>
            <person name="Angelova A."/>
            <person name="Jetty R."/>
            <person name="Kudrna D."/>
            <person name="Golser W."/>
            <person name="Rivera L."/>
            <person name="Zhang J."/>
            <person name="Wing R."/>
        </authorList>
    </citation>
    <scope>NUCLEOTIDE SEQUENCE</scope>
</reference>
<dbReference type="Gramene" id="LPERR06G12570.1">
    <property type="protein sequence ID" value="LPERR06G12570.1"/>
    <property type="gene ID" value="LPERR06G12570"/>
</dbReference>
<protein>
    <submittedName>
        <fullName evidence="2">Uncharacterized protein</fullName>
    </submittedName>
</protein>
<name>A0A0D9WQB3_9ORYZ</name>
<dbReference type="HOGENOM" id="CLU_1698059_0_0_1"/>
<evidence type="ECO:0000256" key="1">
    <source>
        <dbReference type="SAM" id="MobiDB-lite"/>
    </source>
</evidence>
<accession>A0A0D9WQB3</accession>
<keyword evidence="3" id="KW-1185">Reference proteome</keyword>
<feature type="compositionally biased region" description="Gly residues" evidence="1">
    <location>
        <begin position="100"/>
        <end position="113"/>
    </location>
</feature>
<dbReference type="AlphaFoldDB" id="A0A0D9WQB3"/>
<organism evidence="2 3">
    <name type="scientific">Leersia perrieri</name>
    <dbReference type="NCBI Taxonomy" id="77586"/>
    <lineage>
        <taxon>Eukaryota</taxon>
        <taxon>Viridiplantae</taxon>
        <taxon>Streptophyta</taxon>
        <taxon>Embryophyta</taxon>
        <taxon>Tracheophyta</taxon>
        <taxon>Spermatophyta</taxon>
        <taxon>Magnoliopsida</taxon>
        <taxon>Liliopsida</taxon>
        <taxon>Poales</taxon>
        <taxon>Poaceae</taxon>
        <taxon>BOP clade</taxon>
        <taxon>Oryzoideae</taxon>
        <taxon>Oryzeae</taxon>
        <taxon>Oryzinae</taxon>
        <taxon>Leersia</taxon>
    </lineage>
</organism>
<proteinExistence type="predicted"/>
<evidence type="ECO:0000313" key="3">
    <source>
        <dbReference type="Proteomes" id="UP000032180"/>
    </source>
</evidence>
<evidence type="ECO:0000313" key="2">
    <source>
        <dbReference type="EnsemblPlants" id="LPERR06G12570.1"/>
    </source>
</evidence>
<dbReference type="Proteomes" id="UP000032180">
    <property type="component" value="Chromosome 6"/>
</dbReference>
<feature type="region of interest" description="Disordered" evidence="1">
    <location>
        <begin position="95"/>
        <end position="155"/>
    </location>
</feature>
<reference evidence="2 3" key="1">
    <citation type="submission" date="2012-08" db="EMBL/GenBank/DDBJ databases">
        <title>Oryza genome evolution.</title>
        <authorList>
            <person name="Wing R.A."/>
        </authorList>
    </citation>
    <scope>NUCLEOTIDE SEQUENCE</scope>
</reference>